<dbReference type="EMBL" id="AWGJ01000012">
    <property type="protein sequence ID" value="ODN73924.1"/>
    <property type="molecule type" value="Genomic_DNA"/>
</dbReference>
<protein>
    <submittedName>
        <fullName evidence="1">Uncharacterized protein</fullName>
    </submittedName>
</protein>
<gene>
    <name evidence="1" type="ORF">L202_07430</name>
</gene>
<proteinExistence type="predicted"/>
<dbReference type="Proteomes" id="UP000094065">
    <property type="component" value="Unassembled WGS sequence"/>
</dbReference>
<dbReference type="RefSeq" id="XP_018989786.1">
    <property type="nucleotide sequence ID" value="XM_019142143.1"/>
</dbReference>
<dbReference type="GeneID" id="30158739"/>
<reference evidence="1 2" key="1">
    <citation type="submission" date="2016-06" db="EMBL/GenBank/DDBJ databases">
        <title>Evolution of pathogenesis and genome organization in the Tremellales.</title>
        <authorList>
            <person name="Cuomo C."/>
            <person name="Litvintseva A."/>
            <person name="Heitman J."/>
            <person name="Chen Y."/>
            <person name="Sun S."/>
            <person name="Springer D."/>
            <person name="Dromer F."/>
            <person name="Young S."/>
            <person name="Zeng Q."/>
            <person name="Chapman S."/>
            <person name="Gujja S."/>
            <person name="Saif S."/>
            <person name="Birren B."/>
        </authorList>
    </citation>
    <scope>NUCLEOTIDE SEQUENCE [LARGE SCALE GENOMIC DNA]</scope>
    <source>
        <strain evidence="1 2">CBS 6039</strain>
    </source>
</reference>
<evidence type="ECO:0000313" key="1">
    <source>
        <dbReference type="EMBL" id="ODN73924.1"/>
    </source>
</evidence>
<organism evidence="1 2">
    <name type="scientific">Cryptococcus amylolentus CBS 6039</name>
    <dbReference type="NCBI Taxonomy" id="1295533"/>
    <lineage>
        <taxon>Eukaryota</taxon>
        <taxon>Fungi</taxon>
        <taxon>Dikarya</taxon>
        <taxon>Basidiomycota</taxon>
        <taxon>Agaricomycotina</taxon>
        <taxon>Tremellomycetes</taxon>
        <taxon>Tremellales</taxon>
        <taxon>Cryptococcaceae</taxon>
        <taxon>Cryptococcus</taxon>
    </lineage>
</organism>
<dbReference type="AlphaFoldDB" id="A0A1E3HC74"/>
<sequence>MLLQSPPPSIFINIFPSFFSNVFPPIFINVHSSDIVLYQPSRPPRLIDHRCDPSYNGVRRYFYVLKRLISFSGSSGPRSCWGNASAVIAGSSSLGTCRNGAAGLSRSEALYSASTGSSLQKEKRKGTKYFCILALRLMFRWDSAADSREWEEAARQYNNPNLELNPHHYITHYGQPPGDGPRHGSYLREKCRKIEGTLRRKMAEAVATGRTLSHFWAMQIKWIAPVNSSRKRITATGCPAKDNICRRLLLRTRLIPYPTGPPVGKDNNPYLDKVAPERKVKKTERRMNGYRVKVMLNEVVERERNMTESERQGMENLERLYHENRVRFAALAWNEELQDFILDKRRLGSKKGRGVV</sequence>
<keyword evidence="2" id="KW-1185">Reference proteome</keyword>
<name>A0A1E3HC74_9TREE</name>
<comment type="caution">
    <text evidence="1">The sequence shown here is derived from an EMBL/GenBank/DDBJ whole genome shotgun (WGS) entry which is preliminary data.</text>
</comment>
<evidence type="ECO:0000313" key="2">
    <source>
        <dbReference type="Proteomes" id="UP000094065"/>
    </source>
</evidence>
<accession>A0A1E3HC74</accession>